<dbReference type="EMBL" id="BGZK01001493">
    <property type="protein sequence ID" value="GBP81041.1"/>
    <property type="molecule type" value="Genomic_DNA"/>
</dbReference>
<feature type="region of interest" description="Disordered" evidence="1">
    <location>
        <begin position="66"/>
        <end position="97"/>
    </location>
</feature>
<reference evidence="2 3" key="1">
    <citation type="journal article" date="2019" name="Commun. Biol.">
        <title>The bagworm genome reveals a unique fibroin gene that provides high tensile strength.</title>
        <authorList>
            <person name="Kono N."/>
            <person name="Nakamura H."/>
            <person name="Ohtoshi R."/>
            <person name="Tomita M."/>
            <person name="Numata K."/>
            <person name="Arakawa K."/>
        </authorList>
    </citation>
    <scope>NUCLEOTIDE SEQUENCE [LARGE SCALE GENOMIC DNA]</scope>
</reference>
<comment type="caution">
    <text evidence="2">The sequence shown here is derived from an EMBL/GenBank/DDBJ whole genome shotgun (WGS) entry which is preliminary data.</text>
</comment>
<dbReference type="AlphaFoldDB" id="A0A4C1YX49"/>
<accession>A0A4C1YX49</accession>
<organism evidence="2 3">
    <name type="scientific">Eumeta variegata</name>
    <name type="common">Bagworm moth</name>
    <name type="synonym">Eumeta japonica</name>
    <dbReference type="NCBI Taxonomy" id="151549"/>
    <lineage>
        <taxon>Eukaryota</taxon>
        <taxon>Metazoa</taxon>
        <taxon>Ecdysozoa</taxon>
        <taxon>Arthropoda</taxon>
        <taxon>Hexapoda</taxon>
        <taxon>Insecta</taxon>
        <taxon>Pterygota</taxon>
        <taxon>Neoptera</taxon>
        <taxon>Endopterygota</taxon>
        <taxon>Lepidoptera</taxon>
        <taxon>Glossata</taxon>
        <taxon>Ditrysia</taxon>
        <taxon>Tineoidea</taxon>
        <taxon>Psychidae</taxon>
        <taxon>Oiketicinae</taxon>
        <taxon>Eumeta</taxon>
    </lineage>
</organism>
<protein>
    <submittedName>
        <fullName evidence="2">Uncharacterized protein</fullName>
    </submittedName>
</protein>
<evidence type="ECO:0000256" key="1">
    <source>
        <dbReference type="SAM" id="MobiDB-lite"/>
    </source>
</evidence>
<proteinExistence type="predicted"/>
<keyword evidence="3" id="KW-1185">Reference proteome</keyword>
<dbReference type="Proteomes" id="UP000299102">
    <property type="component" value="Unassembled WGS sequence"/>
</dbReference>
<evidence type="ECO:0000313" key="2">
    <source>
        <dbReference type="EMBL" id="GBP81041.1"/>
    </source>
</evidence>
<name>A0A4C1YX49_EUMVA</name>
<gene>
    <name evidence="2" type="ORF">EVAR_41037_1</name>
</gene>
<evidence type="ECO:0000313" key="3">
    <source>
        <dbReference type="Proteomes" id="UP000299102"/>
    </source>
</evidence>
<sequence>MHRLKECGRQYDYAKVYPTNCMHVREKSPEFSRTSELLKTHEDCGLVLTRQTCARQWNANGFRAPGRAFSGISKPQSNYVDVDSETRAARRHRRSGS</sequence>